<accession>A0A5J4UCR5</accession>
<dbReference type="PANTHER" id="PTHR48011:SF56">
    <property type="entry name" value="PROTEIN KINASE DOMAIN-CONTAINING PROTEIN"/>
    <property type="match status" value="1"/>
</dbReference>
<reference evidence="2 3" key="1">
    <citation type="submission" date="2019-03" db="EMBL/GenBank/DDBJ databases">
        <title>Single cell metagenomics reveals metabolic interactions within the superorganism composed of flagellate Streblomastix strix and complex community of Bacteroidetes bacteria on its surface.</title>
        <authorList>
            <person name="Treitli S.C."/>
            <person name="Kolisko M."/>
            <person name="Husnik F."/>
            <person name="Keeling P."/>
            <person name="Hampl V."/>
        </authorList>
    </citation>
    <scope>NUCLEOTIDE SEQUENCE [LARGE SCALE GENOMIC DNA]</scope>
    <source>
        <strain evidence="2">ST1C</strain>
    </source>
</reference>
<dbReference type="SUPFAM" id="SSF56112">
    <property type="entry name" value="Protein kinase-like (PK-like)"/>
    <property type="match status" value="1"/>
</dbReference>
<evidence type="ECO:0000259" key="1">
    <source>
        <dbReference type="PROSITE" id="PS50011"/>
    </source>
</evidence>
<dbReference type="PROSITE" id="PS50011">
    <property type="entry name" value="PROTEIN_KINASE_DOM"/>
    <property type="match status" value="1"/>
</dbReference>
<dbReference type="InterPro" id="IPR000719">
    <property type="entry name" value="Prot_kinase_dom"/>
</dbReference>
<protein>
    <recommendedName>
        <fullName evidence="1">Protein kinase domain-containing protein</fullName>
    </recommendedName>
</protein>
<evidence type="ECO:0000313" key="3">
    <source>
        <dbReference type="Proteomes" id="UP000324800"/>
    </source>
</evidence>
<dbReference type="GO" id="GO:0005524">
    <property type="term" value="F:ATP binding"/>
    <property type="evidence" value="ECO:0007669"/>
    <property type="project" value="InterPro"/>
</dbReference>
<dbReference type="Gene3D" id="1.10.510.10">
    <property type="entry name" value="Transferase(Phosphotransferase) domain 1"/>
    <property type="match status" value="1"/>
</dbReference>
<dbReference type="EMBL" id="SNRW01017465">
    <property type="protein sequence ID" value="KAA6368318.1"/>
    <property type="molecule type" value="Genomic_DNA"/>
</dbReference>
<dbReference type="AlphaFoldDB" id="A0A5J4UCR5"/>
<dbReference type="OrthoDB" id="8693905at2759"/>
<name>A0A5J4UCR5_9EUKA</name>
<dbReference type="PROSITE" id="PS00108">
    <property type="entry name" value="PROTEIN_KINASE_ST"/>
    <property type="match status" value="1"/>
</dbReference>
<dbReference type="Proteomes" id="UP000324800">
    <property type="component" value="Unassembled WGS sequence"/>
</dbReference>
<dbReference type="GO" id="GO:0007165">
    <property type="term" value="P:signal transduction"/>
    <property type="evidence" value="ECO:0007669"/>
    <property type="project" value="TreeGrafter"/>
</dbReference>
<evidence type="ECO:0000313" key="2">
    <source>
        <dbReference type="EMBL" id="KAA6368318.1"/>
    </source>
</evidence>
<dbReference type="InterPro" id="IPR052751">
    <property type="entry name" value="Plant_MAPKKK"/>
</dbReference>
<dbReference type="Pfam" id="PF00069">
    <property type="entry name" value="Pkinase"/>
    <property type="match status" value="1"/>
</dbReference>
<dbReference type="SMART" id="SM00220">
    <property type="entry name" value="S_TKc"/>
    <property type="match status" value="1"/>
</dbReference>
<gene>
    <name evidence="2" type="ORF">EZS28_036156</name>
</gene>
<dbReference type="GO" id="GO:0004672">
    <property type="term" value="F:protein kinase activity"/>
    <property type="evidence" value="ECO:0007669"/>
    <property type="project" value="InterPro"/>
</dbReference>
<dbReference type="PANTHER" id="PTHR48011">
    <property type="entry name" value="CCR4-NOT TRANSCRIPTIONAL COMPLEX SUBUNIT CAF120-RELATED"/>
    <property type="match status" value="1"/>
</dbReference>
<feature type="domain" description="Protein kinase" evidence="1">
    <location>
        <begin position="1"/>
        <end position="194"/>
    </location>
</feature>
<proteinExistence type="predicted"/>
<dbReference type="InterPro" id="IPR011009">
    <property type="entry name" value="Kinase-like_dom_sf"/>
</dbReference>
<dbReference type="InterPro" id="IPR008271">
    <property type="entry name" value="Ser/Thr_kinase_AS"/>
</dbReference>
<sequence>MTQPVKFVQHLNHQNKKFLTILKEFYVKDRLLVYLVYDLEYGIVAAKISIKNKTIQREWEAAVNIQNKIKSCPFILKYLKQLDAGNYSILLIEYASLKTLDIIVKYPQFPLPVSTLRALMKQILEGMRIFHDAGFVHRDIKCDNILLHSPPNTGLVQAKISDLGFAKEEDQTNEQTYLAGTLPYMVLKQQLYLI</sequence>
<comment type="caution">
    <text evidence="2">The sequence shown here is derived from an EMBL/GenBank/DDBJ whole genome shotgun (WGS) entry which is preliminary data.</text>
</comment>
<organism evidence="2 3">
    <name type="scientific">Streblomastix strix</name>
    <dbReference type="NCBI Taxonomy" id="222440"/>
    <lineage>
        <taxon>Eukaryota</taxon>
        <taxon>Metamonada</taxon>
        <taxon>Preaxostyla</taxon>
        <taxon>Oxymonadida</taxon>
        <taxon>Streblomastigidae</taxon>
        <taxon>Streblomastix</taxon>
    </lineage>
</organism>